<proteinExistence type="inferred from homology"/>
<evidence type="ECO:0000256" key="7">
    <source>
        <dbReference type="RuleBase" id="RU363059"/>
    </source>
</evidence>
<comment type="similarity">
    <text evidence="2 7">Belongs to the derlin family.</text>
</comment>
<sequence>MPVGIEAWIFQIPPITRSWLALSVMISLAVDQQCQLVTPLQLYYSPKSAFANVQPWRAFTNFFYFGPISLDFVFHLFFFMRYSRMLEESSFANKKANYFWLLLLSSIMLLCLSPLFNLPFLSSSLAFVPIYVWSRRHPDTPISLFGLITITAPYLPVALVAFSWVLSGTWKAAAGDLAGCLVGHVGWFLRDVWAREMVGGTSILSEAPAPLKRAFGEL</sequence>
<evidence type="ECO:0000256" key="2">
    <source>
        <dbReference type="ARBA" id="ARBA00008917"/>
    </source>
</evidence>
<dbReference type="Pfam" id="PF04511">
    <property type="entry name" value="DER1"/>
    <property type="match status" value="1"/>
</dbReference>
<evidence type="ECO:0000313" key="9">
    <source>
        <dbReference type="EMBL" id="KAK7056850.1"/>
    </source>
</evidence>
<evidence type="ECO:0000256" key="1">
    <source>
        <dbReference type="ARBA" id="ARBA00004477"/>
    </source>
</evidence>
<evidence type="ECO:0000256" key="8">
    <source>
        <dbReference type="SAM" id="SignalP"/>
    </source>
</evidence>
<evidence type="ECO:0000256" key="6">
    <source>
        <dbReference type="ARBA" id="ARBA00023136"/>
    </source>
</evidence>
<keyword evidence="3 7" id="KW-0812">Transmembrane</keyword>
<organism evidence="9 10">
    <name type="scientific">Paramarasmius palmivorus</name>
    <dbReference type="NCBI Taxonomy" id="297713"/>
    <lineage>
        <taxon>Eukaryota</taxon>
        <taxon>Fungi</taxon>
        <taxon>Dikarya</taxon>
        <taxon>Basidiomycota</taxon>
        <taxon>Agaricomycotina</taxon>
        <taxon>Agaricomycetes</taxon>
        <taxon>Agaricomycetidae</taxon>
        <taxon>Agaricales</taxon>
        <taxon>Marasmiineae</taxon>
        <taxon>Marasmiaceae</taxon>
        <taxon>Paramarasmius</taxon>
    </lineage>
</organism>
<comment type="function">
    <text evidence="7">May be involved in the degradation of misfolded endoplasmic reticulum (ER) luminal proteins.</text>
</comment>
<evidence type="ECO:0000313" key="10">
    <source>
        <dbReference type="Proteomes" id="UP001383192"/>
    </source>
</evidence>
<name>A0AAW0E1J9_9AGAR</name>
<feature type="signal peptide" evidence="8">
    <location>
        <begin position="1"/>
        <end position="31"/>
    </location>
</feature>
<dbReference type="PANTHER" id="PTHR11009">
    <property type="entry name" value="DER1-LIKE PROTEIN, DERLIN"/>
    <property type="match status" value="1"/>
</dbReference>
<keyword evidence="6 7" id="KW-0472">Membrane</keyword>
<keyword evidence="8" id="KW-0732">Signal</keyword>
<keyword evidence="10" id="KW-1185">Reference proteome</keyword>
<evidence type="ECO:0000256" key="4">
    <source>
        <dbReference type="ARBA" id="ARBA00022824"/>
    </source>
</evidence>
<reference evidence="9 10" key="1">
    <citation type="submission" date="2024-01" db="EMBL/GenBank/DDBJ databases">
        <title>A draft genome for a cacao thread blight-causing isolate of Paramarasmius palmivorus.</title>
        <authorList>
            <person name="Baruah I.K."/>
            <person name="Bukari Y."/>
            <person name="Amoako-Attah I."/>
            <person name="Meinhardt L.W."/>
            <person name="Bailey B.A."/>
            <person name="Cohen S.P."/>
        </authorList>
    </citation>
    <scope>NUCLEOTIDE SEQUENCE [LARGE SCALE GENOMIC DNA]</scope>
    <source>
        <strain evidence="9 10">GH-12</strain>
    </source>
</reference>
<gene>
    <name evidence="9" type="ORF">VNI00_002567</name>
</gene>
<dbReference type="AlphaFoldDB" id="A0AAW0E1J9"/>
<keyword evidence="4 7" id="KW-0256">Endoplasmic reticulum</keyword>
<feature type="transmembrane region" description="Helical" evidence="7">
    <location>
        <begin position="62"/>
        <end position="79"/>
    </location>
</feature>
<feature type="chain" id="PRO_5043788158" description="Derlin" evidence="8">
    <location>
        <begin position="32"/>
        <end position="218"/>
    </location>
</feature>
<dbReference type="InterPro" id="IPR007599">
    <property type="entry name" value="DER1"/>
</dbReference>
<accession>A0AAW0E1J9</accession>
<dbReference type="SUPFAM" id="SSF144091">
    <property type="entry name" value="Rhomboid-like"/>
    <property type="match status" value="1"/>
</dbReference>
<keyword evidence="5 7" id="KW-1133">Transmembrane helix</keyword>
<dbReference type="Proteomes" id="UP001383192">
    <property type="component" value="Unassembled WGS sequence"/>
</dbReference>
<comment type="caution">
    <text evidence="7">Lacks conserved residue(s) required for the propagation of feature annotation.</text>
</comment>
<comment type="caution">
    <text evidence="9">The sequence shown here is derived from an EMBL/GenBank/DDBJ whole genome shotgun (WGS) entry which is preliminary data.</text>
</comment>
<dbReference type="EMBL" id="JAYKXP010000006">
    <property type="protein sequence ID" value="KAK7056850.1"/>
    <property type="molecule type" value="Genomic_DNA"/>
</dbReference>
<dbReference type="GO" id="GO:0005789">
    <property type="term" value="C:endoplasmic reticulum membrane"/>
    <property type="evidence" value="ECO:0007669"/>
    <property type="project" value="UniProtKB-SubCell"/>
</dbReference>
<evidence type="ECO:0000256" key="3">
    <source>
        <dbReference type="ARBA" id="ARBA00022692"/>
    </source>
</evidence>
<comment type="subcellular location">
    <subcellularLocation>
        <location evidence="1 7">Endoplasmic reticulum membrane</location>
        <topology evidence="1 7">Multi-pass membrane protein</topology>
    </subcellularLocation>
</comment>
<feature type="transmembrane region" description="Helical" evidence="7">
    <location>
        <begin position="142"/>
        <end position="166"/>
    </location>
</feature>
<evidence type="ECO:0000256" key="5">
    <source>
        <dbReference type="ARBA" id="ARBA00022989"/>
    </source>
</evidence>
<dbReference type="InterPro" id="IPR035952">
    <property type="entry name" value="Rhomboid-like_sf"/>
</dbReference>
<dbReference type="GO" id="GO:0006950">
    <property type="term" value="P:response to stress"/>
    <property type="evidence" value="ECO:0007669"/>
    <property type="project" value="UniProtKB-ARBA"/>
</dbReference>
<feature type="transmembrane region" description="Helical" evidence="7">
    <location>
        <begin position="99"/>
        <end position="122"/>
    </location>
</feature>
<protein>
    <recommendedName>
        <fullName evidence="7">Derlin</fullName>
    </recommendedName>
</protein>